<dbReference type="InterPro" id="IPR001670">
    <property type="entry name" value="ADH_Fe/GldA"/>
</dbReference>
<feature type="binding site" evidence="12">
    <location>
        <begin position="95"/>
        <end position="99"/>
    </location>
    <ligand>
        <name>NAD(+)</name>
        <dbReference type="ChEBI" id="CHEBI:57540"/>
    </ligand>
</feature>
<dbReference type="PIRSF" id="PIRSF000112">
    <property type="entry name" value="Glycerol_dehydrogenase"/>
    <property type="match status" value="1"/>
</dbReference>
<protein>
    <recommendedName>
        <fullName evidence="8">Glycerol dehydrogenase</fullName>
        <ecNumber evidence="7">1.1.1.6</ecNumber>
    </recommendedName>
</protein>
<dbReference type="GO" id="GO:0008888">
    <property type="term" value="F:glycerol dehydrogenase (NAD+) activity"/>
    <property type="evidence" value="ECO:0007669"/>
    <property type="project" value="UniProtKB-EC"/>
</dbReference>
<feature type="binding site" evidence="12">
    <location>
        <position position="132"/>
    </location>
    <ligand>
        <name>NAD(+)</name>
        <dbReference type="ChEBI" id="CHEBI:57540"/>
    </ligand>
</feature>
<dbReference type="GO" id="GO:0005829">
    <property type="term" value="C:cytosol"/>
    <property type="evidence" value="ECO:0007669"/>
    <property type="project" value="TreeGrafter"/>
</dbReference>
<feature type="binding site" evidence="10">
    <location>
        <position position="255"/>
    </location>
    <ligand>
        <name>glycerol</name>
        <dbReference type="ChEBI" id="CHEBI:17754"/>
    </ligand>
</feature>
<comment type="catalytic activity">
    <reaction evidence="9">
        <text>glycerol + NAD(+) = dihydroxyacetone + NADH + H(+)</text>
        <dbReference type="Rhea" id="RHEA:13769"/>
        <dbReference type="ChEBI" id="CHEBI:15378"/>
        <dbReference type="ChEBI" id="CHEBI:16016"/>
        <dbReference type="ChEBI" id="CHEBI:17754"/>
        <dbReference type="ChEBI" id="CHEBI:57540"/>
        <dbReference type="ChEBI" id="CHEBI:57945"/>
        <dbReference type="EC" id="1.1.1.6"/>
    </reaction>
</comment>
<dbReference type="PROSITE" id="PS00913">
    <property type="entry name" value="ADH_IRON_1"/>
    <property type="match status" value="1"/>
</dbReference>
<dbReference type="InterPro" id="IPR018211">
    <property type="entry name" value="ADH_Fe_CS"/>
</dbReference>
<comment type="pathway">
    <text evidence="6">Polyol metabolism; glycerol fermentation; glycerone phosphate from glycerol (oxidative route): step 1/2.</text>
</comment>
<dbReference type="SUPFAM" id="SSF56796">
    <property type="entry name" value="Dehydroquinate synthase-like"/>
    <property type="match status" value="1"/>
</dbReference>
<evidence type="ECO:0000313" key="14">
    <source>
        <dbReference type="EMBL" id="PWJ93227.1"/>
    </source>
</evidence>
<dbReference type="NCBIfam" id="NF006941">
    <property type="entry name" value="PRK09423.1"/>
    <property type="match status" value="1"/>
</dbReference>
<feature type="binding site" evidence="12">
    <location>
        <position position="128"/>
    </location>
    <ligand>
        <name>NAD(+)</name>
        <dbReference type="ChEBI" id="CHEBI:57540"/>
    </ligand>
</feature>
<feature type="binding site" evidence="10">
    <location>
        <position position="272"/>
    </location>
    <ligand>
        <name>glycerol</name>
        <dbReference type="ChEBI" id="CHEBI:17754"/>
    </ligand>
</feature>
<dbReference type="GO" id="GO:0046872">
    <property type="term" value="F:metal ion binding"/>
    <property type="evidence" value="ECO:0007669"/>
    <property type="project" value="UniProtKB-KW"/>
</dbReference>
<dbReference type="RefSeq" id="WP_109604756.1">
    <property type="nucleotide sequence ID" value="NZ_QGGI01000008.1"/>
</dbReference>
<evidence type="ECO:0000256" key="10">
    <source>
        <dbReference type="PIRSR" id="PIRSR000112-1"/>
    </source>
</evidence>
<evidence type="ECO:0000256" key="4">
    <source>
        <dbReference type="ARBA" id="ARBA00023002"/>
    </source>
</evidence>
<keyword evidence="2 10" id="KW-0479">Metal-binding</keyword>
<evidence type="ECO:0000256" key="8">
    <source>
        <dbReference type="ARBA" id="ARBA00040132"/>
    </source>
</evidence>
<keyword evidence="15" id="KW-1185">Reference proteome</keyword>
<evidence type="ECO:0000256" key="1">
    <source>
        <dbReference type="ARBA" id="ARBA00007358"/>
    </source>
</evidence>
<feature type="binding site" evidence="11">
    <location>
        <position position="122"/>
    </location>
    <ligand>
        <name>glycerol</name>
        <dbReference type="ChEBI" id="CHEBI:17754"/>
    </ligand>
</feature>
<evidence type="ECO:0000259" key="13">
    <source>
        <dbReference type="Pfam" id="PF00465"/>
    </source>
</evidence>
<evidence type="ECO:0000256" key="12">
    <source>
        <dbReference type="PIRSR" id="PIRSR000112-3"/>
    </source>
</evidence>
<dbReference type="EMBL" id="QGGI01000008">
    <property type="protein sequence ID" value="PWJ93227.1"/>
    <property type="molecule type" value="Genomic_DNA"/>
</dbReference>
<dbReference type="FunFam" id="3.40.50.1970:FF:000005">
    <property type="entry name" value="Glycerol dehydrogenase"/>
    <property type="match status" value="1"/>
</dbReference>
<dbReference type="AlphaFoldDB" id="A0AA45HIP7"/>
<dbReference type="Gene3D" id="1.20.1090.10">
    <property type="entry name" value="Dehydroquinate synthase-like - alpha domain"/>
    <property type="match status" value="1"/>
</dbReference>
<comment type="similarity">
    <text evidence="1">Belongs to the iron-containing alcohol dehydrogenase family.</text>
</comment>
<feature type="binding site" evidence="10">
    <location>
        <position position="172"/>
    </location>
    <ligand>
        <name>glycerol</name>
        <dbReference type="ChEBI" id="CHEBI:17754"/>
    </ligand>
</feature>
<organism evidence="14 15">
    <name type="scientific">Oceanotoga teriensis</name>
    <dbReference type="NCBI Taxonomy" id="515440"/>
    <lineage>
        <taxon>Bacteria</taxon>
        <taxon>Thermotogati</taxon>
        <taxon>Thermotogota</taxon>
        <taxon>Thermotogae</taxon>
        <taxon>Petrotogales</taxon>
        <taxon>Petrotogaceae</taxon>
        <taxon>Oceanotoga</taxon>
    </lineage>
</organism>
<sequence>MNTNIVISPGKYIQGYGELERIESHVSFLGNTPFIVASPSGMRLTRDIVENSFKNKGKNCLFELFNRECSKNEINRLKELCEKNNCDFIIGIGGGKALDTAKALAFYMEMPVVIVPTIASTDAPCSALSVLYTDDGAFEEYLILPTNPSVVLVDTKVVVNAPVRLLVAGMGDALATYFEARACKASNSKTMTGALTSTSAMALAKLCYDTLINEGLKAKLAVEKKVCTSSVEKIIEANTYLSGIGFESGGLGAAHAIHNGFTVLEECHNLYHGEKVAFGTLTQLVLENAPTKEIEEVMSFCVDVGLPITLEDLGIEEINKEALMRVAEASAVEGETIHNMPFDVTADDVYAAILTADSLGKLFKGN</sequence>
<evidence type="ECO:0000256" key="3">
    <source>
        <dbReference type="ARBA" id="ARBA00022798"/>
    </source>
</evidence>
<keyword evidence="5 12" id="KW-0520">NAD</keyword>
<dbReference type="PANTHER" id="PTHR43616">
    <property type="entry name" value="GLYCEROL DEHYDROGENASE"/>
    <property type="match status" value="1"/>
</dbReference>
<proteinExistence type="inferred from homology"/>
<evidence type="ECO:0000256" key="7">
    <source>
        <dbReference type="ARBA" id="ARBA00039147"/>
    </source>
</evidence>
<keyword evidence="3" id="KW-0319">Glycerol metabolism</keyword>
<dbReference type="Gene3D" id="3.40.50.1970">
    <property type="match status" value="1"/>
</dbReference>
<dbReference type="PANTHER" id="PTHR43616:SF5">
    <property type="entry name" value="GLYCEROL DEHYDROGENASE 1"/>
    <property type="match status" value="1"/>
</dbReference>
<evidence type="ECO:0000256" key="5">
    <source>
        <dbReference type="ARBA" id="ARBA00023027"/>
    </source>
</evidence>
<dbReference type="PROSITE" id="PS00060">
    <property type="entry name" value="ADH_IRON_2"/>
    <property type="match status" value="1"/>
</dbReference>
<dbReference type="Pfam" id="PF00465">
    <property type="entry name" value="Fe-ADH"/>
    <property type="match status" value="1"/>
</dbReference>
<keyword evidence="10" id="KW-0862">Zinc</keyword>
<reference evidence="14 15" key="1">
    <citation type="submission" date="2018-05" db="EMBL/GenBank/DDBJ databases">
        <title>Genomic Encyclopedia of Type Strains, Phase IV (KMG-IV): sequencing the most valuable type-strain genomes for metagenomic binning, comparative biology and taxonomic classification.</title>
        <authorList>
            <person name="Goeker M."/>
        </authorList>
    </citation>
    <scope>NUCLEOTIDE SEQUENCE [LARGE SCALE GENOMIC DNA]</scope>
    <source>
        <strain evidence="14 15">DSM 24906</strain>
    </source>
</reference>
<keyword evidence="4" id="KW-0560">Oxidoreductase</keyword>
<evidence type="ECO:0000313" key="15">
    <source>
        <dbReference type="Proteomes" id="UP000245921"/>
    </source>
</evidence>
<evidence type="ECO:0000256" key="6">
    <source>
        <dbReference type="ARBA" id="ARBA00037918"/>
    </source>
</evidence>
<comment type="caution">
    <text evidence="14">The sequence shown here is derived from an EMBL/GenBank/DDBJ whole genome shotgun (WGS) entry which is preliminary data.</text>
</comment>
<feature type="binding site" evidence="12">
    <location>
        <position position="126"/>
    </location>
    <ligand>
        <name>NAD(+)</name>
        <dbReference type="ChEBI" id="CHEBI:57540"/>
    </ligand>
</feature>
<comment type="cofactor">
    <cofactor evidence="10">
        <name>Zn(2+)</name>
        <dbReference type="ChEBI" id="CHEBI:29105"/>
    </cofactor>
    <text evidence="10">Binds 1 zinc ion per subunit.</text>
</comment>
<evidence type="ECO:0000256" key="9">
    <source>
        <dbReference type="ARBA" id="ARBA00049006"/>
    </source>
</evidence>
<dbReference type="GO" id="GO:0015980">
    <property type="term" value="P:energy derivation by oxidation of organic compounds"/>
    <property type="evidence" value="ECO:0007669"/>
    <property type="project" value="UniProtKB-ARBA"/>
</dbReference>
<feature type="domain" description="Alcohol dehydrogenase iron-type/glycerol dehydrogenase GldA" evidence="13">
    <location>
        <begin position="9"/>
        <end position="155"/>
    </location>
</feature>
<dbReference type="InterPro" id="IPR016205">
    <property type="entry name" value="Glycerol_DH"/>
</dbReference>
<feature type="binding site" evidence="12">
    <location>
        <begin position="117"/>
        <end position="120"/>
    </location>
    <ligand>
        <name>NAD(+)</name>
        <dbReference type="ChEBI" id="CHEBI:57540"/>
    </ligand>
</feature>
<gene>
    <name evidence="14" type="ORF">C7380_10856</name>
</gene>
<dbReference type="EC" id="1.1.1.6" evidence="7"/>
<dbReference type="GO" id="GO:0019563">
    <property type="term" value="P:glycerol catabolic process"/>
    <property type="evidence" value="ECO:0007669"/>
    <property type="project" value="UniProtKB-ARBA"/>
</dbReference>
<evidence type="ECO:0000256" key="11">
    <source>
        <dbReference type="PIRSR" id="PIRSR000112-2"/>
    </source>
</evidence>
<dbReference type="Proteomes" id="UP000245921">
    <property type="component" value="Unassembled WGS sequence"/>
</dbReference>
<accession>A0AA45HIP7</accession>
<name>A0AA45HIP7_9BACT</name>
<dbReference type="CDD" id="cd08170">
    <property type="entry name" value="GlyDH"/>
    <property type="match status" value="1"/>
</dbReference>
<evidence type="ECO:0000256" key="2">
    <source>
        <dbReference type="ARBA" id="ARBA00022723"/>
    </source>
</evidence>